<keyword evidence="3" id="KW-0934">Plastid</keyword>
<proteinExistence type="predicted"/>
<sequence length="460" mass="55453">MHNPKPPWLISAPKARVIFLNWPKLFYCLRKLQKRIGEATIYRSRQRNLQRLLRRSRSVQLLVIFHILQKNYRFNEQLFPSHWSHSQPNYFNQLQTPPPFHGLYFEGSNLSFSPTQIFYTQNEVVKTKNPFFAFIHDLWVLCLLPVVENRSHRCNFVRPGQESKRVFFTICEYIRAPQYSWVTTLKIFIPLNQRNKIQLLKNFYSEKKFLAAWFIARKSWPLPDRVSARYGESICVQSLIDAWLSNQILEYLDALGYFNTLFYAHILFIFTTRPVFYRYNHREIKKWLQSNLISPGGLSVNAQIHKSKTTSIKTGFDFLGWRFSRRRGRAITTISQSNVRAHCRELNQLLKSSGPKADDKTLVELNKKIHRWKNYYSCAHNLSETWSFLNQWLFWRLWRWVKKRHHHQGSKWLYARYWTIERINHPHGAWFWCFQTHEVRALRYGKKSEINRSRPNTLKY</sequence>
<protein>
    <recommendedName>
        <fullName evidence="2">Group II intron maturase-specific domain-containing protein</fullName>
    </recommendedName>
</protein>
<gene>
    <name evidence="3" type="primary">orf460</name>
</gene>
<geneLocation type="chloroplast" evidence="3"/>
<accession>A0A3S5WZN1</accession>
<dbReference type="InterPro" id="IPR013597">
    <property type="entry name" value="Mat_intron_G2"/>
</dbReference>
<organism evidence="3">
    <name type="scientific">Pseudobryopsis hainanensis</name>
    <dbReference type="NCBI Taxonomy" id="2320808"/>
    <lineage>
        <taxon>Eukaryota</taxon>
        <taxon>Viridiplantae</taxon>
        <taxon>Chlorophyta</taxon>
        <taxon>core chlorophytes</taxon>
        <taxon>Ulvophyceae</taxon>
        <taxon>TCBD clade</taxon>
        <taxon>Bryopsidales</taxon>
        <taxon>Bryopsidineae</taxon>
        <taxon>Pseudobryopsidaceae</taxon>
        <taxon>Pseudobryopsis</taxon>
    </lineage>
</organism>
<reference evidence="3" key="1">
    <citation type="submission" date="2018-07" db="EMBL/GenBank/DDBJ databases">
        <authorList>
            <person name="Cremen M.C."/>
            <person name="Leliaert F."/>
            <person name="West J."/>
            <person name="Lam D.W."/>
            <person name="Shimada S."/>
            <person name="Lopez-Bautista J.M."/>
            <person name="Verbruggen H."/>
        </authorList>
    </citation>
    <scope>NUCLEOTIDE SEQUENCE</scope>
</reference>
<feature type="transmembrane region" description="Helical" evidence="1">
    <location>
        <begin position="254"/>
        <end position="276"/>
    </location>
</feature>
<evidence type="ECO:0000256" key="1">
    <source>
        <dbReference type="SAM" id="Phobius"/>
    </source>
</evidence>
<dbReference type="EMBL" id="MH591091">
    <property type="protein sequence ID" value="AYC64195.1"/>
    <property type="molecule type" value="Genomic_DNA"/>
</dbReference>
<evidence type="ECO:0000313" key="3">
    <source>
        <dbReference type="EMBL" id="AYC64195.1"/>
    </source>
</evidence>
<dbReference type="Pfam" id="PF08388">
    <property type="entry name" value="GIIM"/>
    <property type="match status" value="1"/>
</dbReference>
<keyword evidence="1" id="KW-0812">Transmembrane</keyword>
<dbReference type="AlphaFoldDB" id="A0A3S5WZN1"/>
<evidence type="ECO:0000259" key="2">
    <source>
        <dbReference type="Pfam" id="PF08388"/>
    </source>
</evidence>
<name>A0A3S5WZN1_9CHLO</name>
<reference evidence="3" key="2">
    <citation type="journal article" date="2019" name="Mol. Phylogenet. Evol.">
        <title>Reassessment of the classification of bryopsidales (chlorophyta) based on chloroplast phylogenomic analyses.</title>
        <authorList>
            <person name="Cremen M.C."/>
            <person name="Leliaert F."/>
            <person name="West J."/>
            <person name="Lam D.W."/>
            <person name="Shimada S."/>
            <person name="Lopez-Bautista J.M."/>
            <person name="Verbruggen H."/>
        </authorList>
    </citation>
    <scope>NUCLEOTIDE SEQUENCE</scope>
</reference>
<keyword evidence="1" id="KW-1133">Transmembrane helix</keyword>
<keyword evidence="3" id="KW-0150">Chloroplast</keyword>
<keyword evidence="1" id="KW-0472">Membrane</keyword>
<feature type="domain" description="Group II intron maturase-specific" evidence="2">
    <location>
        <begin position="344"/>
        <end position="418"/>
    </location>
</feature>